<reference evidence="10" key="1">
    <citation type="submission" date="2016-09" db="EMBL/GenBank/DDBJ databases">
        <title>Comparative genomics of the Campylobacter concisus group.</title>
        <authorList>
            <person name="Miller W.G."/>
            <person name="Yee E."/>
            <person name="Chapman M.H."/>
            <person name="Huynh S."/>
            <person name="Bono J.L."/>
            <person name="On S.L.W."/>
            <person name="StLeger J."/>
            <person name="Foster G."/>
            <person name="Parker C.T."/>
        </authorList>
    </citation>
    <scope>NUCLEOTIDE SEQUENCE [LARGE SCALE GENOMIC DNA]</scope>
    <source>
        <strain evidence="10">RM18021</strain>
    </source>
</reference>
<evidence type="ECO:0000256" key="6">
    <source>
        <dbReference type="ARBA" id="ARBA00023136"/>
    </source>
</evidence>
<feature type="transmembrane region" description="Helical" evidence="7">
    <location>
        <begin position="29"/>
        <end position="55"/>
    </location>
</feature>
<comment type="subcellular location">
    <subcellularLocation>
        <location evidence="1">Cell membrane</location>
        <topology evidence="1">Multi-pass membrane protein</topology>
    </subcellularLocation>
</comment>
<keyword evidence="5 7" id="KW-1133">Transmembrane helix</keyword>
<accession>A0A1S6U960</accession>
<evidence type="ECO:0000256" key="2">
    <source>
        <dbReference type="ARBA" id="ARBA00005236"/>
    </source>
</evidence>
<evidence type="ECO:0000256" key="5">
    <source>
        <dbReference type="ARBA" id="ARBA00022989"/>
    </source>
</evidence>
<proteinExistence type="inferred from homology"/>
<evidence type="ECO:0000256" key="3">
    <source>
        <dbReference type="ARBA" id="ARBA00022475"/>
    </source>
</evidence>
<organism evidence="9 10">
    <name type="scientific">Campylobacter pinnipediorum subsp. caledonicus</name>
    <dbReference type="NCBI Taxonomy" id="1874362"/>
    <lineage>
        <taxon>Bacteria</taxon>
        <taxon>Pseudomonadati</taxon>
        <taxon>Campylobacterota</taxon>
        <taxon>Epsilonproteobacteria</taxon>
        <taxon>Campylobacterales</taxon>
        <taxon>Campylobacteraceae</taxon>
        <taxon>Campylobacter</taxon>
    </lineage>
</organism>
<feature type="transmembrane region" description="Helical" evidence="7">
    <location>
        <begin position="366"/>
        <end position="390"/>
    </location>
</feature>
<dbReference type="InterPro" id="IPR003838">
    <property type="entry name" value="ABC3_permease_C"/>
</dbReference>
<dbReference type="GO" id="GO:0044874">
    <property type="term" value="P:lipoprotein localization to outer membrane"/>
    <property type="evidence" value="ECO:0007669"/>
    <property type="project" value="TreeGrafter"/>
</dbReference>
<keyword evidence="3" id="KW-1003">Cell membrane</keyword>
<dbReference type="Pfam" id="PF02687">
    <property type="entry name" value="FtsX"/>
    <property type="match status" value="1"/>
</dbReference>
<dbReference type="PANTHER" id="PTHR30489:SF0">
    <property type="entry name" value="LIPOPROTEIN-RELEASING SYSTEM TRANSMEMBRANE PROTEIN LOLE"/>
    <property type="match status" value="1"/>
</dbReference>
<evidence type="ECO:0000313" key="9">
    <source>
        <dbReference type="EMBL" id="AQW88273.1"/>
    </source>
</evidence>
<name>A0A1S6U960_9BACT</name>
<keyword evidence="4 7" id="KW-0812">Transmembrane</keyword>
<dbReference type="InterPro" id="IPR051447">
    <property type="entry name" value="Lipoprotein-release_system"/>
</dbReference>
<sequence>MIDNDKAKQISLPRYLLFKYLRFDKSQPFITLSAVLAFLGVSIGLMVLIVAMAIMNGFDKEFERKLFTMNYPLTIISGFKGNVNDKFVDELKQKFPNLKFSPYISTQVIFKGQERLDGGILFGINSNDEKHINSVVKEALGDKNLDGYDILIGSGIQSDFNLLNGDKLTLIFTKADPSGFSLIPKMKRFVVKDSFTSGLIAYDKSYSYTSSKALAKILDYPDGVYDGVHVYSDKPFEDIVLLQNALPFSFKAIGWWQQNGNFFSALQLEKRALFIVLMLIILVASLNIVSSLLMTVMNRRQEIALLLALGSTTSEIKKSFFYQGLVIGLGGILFGVLLGLFGIWLLGNFDIINLPADVYGSSNLPLELSLVDFFMIVGGAVVIVALSSYYPAKKATKINILTTLRNE</sequence>
<evidence type="ECO:0000256" key="1">
    <source>
        <dbReference type="ARBA" id="ARBA00004651"/>
    </source>
</evidence>
<feature type="domain" description="ABC3 transporter permease C-terminal" evidence="8">
    <location>
        <begin position="275"/>
        <end position="400"/>
    </location>
</feature>
<evidence type="ECO:0000259" key="8">
    <source>
        <dbReference type="Pfam" id="PF02687"/>
    </source>
</evidence>
<dbReference type="Proteomes" id="UP000190868">
    <property type="component" value="Chromosome"/>
</dbReference>
<dbReference type="PANTHER" id="PTHR30489">
    <property type="entry name" value="LIPOPROTEIN-RELEASING SYSTEM TRANSMEMBRANE PROTEIN LOLE"/>
    <property type="match status" value="1"/>
</dbReference>
<keyword evidence="9" id="KW-0449">Lipoprotein</keyword>
<feature type="transmembrane region" description="Helical" evidence="7">
    <location>
        <begin position="320"/>
        <end position="346"/>
    </location>
</feature>
<gene>
    <name evidence="9" type="primary">lolC</name>
    <name evidence="9" type="ORF">CPIN18021_1489</name>
</gene>
<keyword evidence="6 7" id="KW-0472">Membrane</keyword>
<evidence type="ECO:0000256" key="4">
    <source>
        <dbReference type="ARBA" id="ARBA00022692"/>
    </source>
</evidence>
<evidence type="ECO:0000256" key="7">
    <source>
        <dbReference type="SAM" id="Phobius"/>
    </source>
</evidence>
<dbReference type="AlphaFoldDB" id="A0A1S6U960"/>
<comment type="similarity">
    <text evidence="2">Belongs to the ABC-4 integral membrane protein family. LolC/E subfamily.</text>
</comment>
<keyword evidence="10" id="KW-1185">Reference proteome</keyword>
<dbReference type="GO" id="GO:0098797">
    <property type="term" value="C:plasma membrane protein complex"/>
    <property type="evidence" value="ECO:0007669"/>
    <property type="project" value="TreeGrafter"/>
</dbReference>
<dbReference type="EMBL" id="CP017258">
    <property type="protein sequence ID" value="AQW88273.1"/>
    <property type="molecule type" value="Genomic_DNA"/>
</dbReference>
<evidence type="ECO:0000313" key="10">
    <source>
        <dbReference type="Proteomes" id="UP000190868"/>
    </source>
</evidence>
<protein>
    <submittedName>
        <fullName evidence="9">Lipoprotein releasing system, transmembrane protein, LolC/E family</fullName>
    </submittedName>
</protein>
<feature type="transmembrane region" description="Helical" evidence="7">
    <location>
        <begin position="272"/>
        <end position="296"/>
    </location>
</feature>